<dbReference type="InterPro" id="IPR036291">
    <property type="entry name" value="NAD(P)-bd_dom_sf"/>
</dbReference>
<evidence type="ECO:0000313" key="3">
    <source>
        <dbReference type="Proteomes" id="UP001379533"/>
    </source>
</evidence>
<keyword evidence="3" id="KW-1185">Reference proteome</keyword>
<feature type="domain" description="NAD-dependent epimerase/dehydratase" evidence="1">
    <location>
        <begin position="11"/>
        <end position="220"/>
    </location>
</feature>
<dbReference type="SUPFAM" id="SSF51735">
    <property type="entry name" value="NAD(P)-binding Rossmann-fold domains"/>
    <property type="match status" value="1"/>
</dbReference>
<dbReference type="PANTHER" id="PTHR48079">
    <property type="entry name" value="PROTEIN YEEZ"/>
    <property type="match status" value="1"/>
</dbReference>
<gene>
    <name evidence="2" type="ORF">LZC95_33070</name>
</gene>
<evidence type="ECO:0000313" key="2">
    <source>
        <dbReference type="EMBL" id="WXA91276.1"/>
    </source>
</evidence>
<organism evidence="2 3">
    <name type="scientific">Pendulispora brunnea</name>
    <dbReference type="NCBI Taxonomy" id="2905690"/>
    <lineage>
        <taxon>Bacteria</taxon>
        <taxon>Pseudomonadati</taxon>
        <taxon>Myxococcota</taxon>
        <taxon>Myxococcia</taxon>
        <taxon>Myxococcales</taxon>
        <taxon>Sorangiineae</taxon>
        <taxon>Pendulisporaceae</taxon>
        <taxon>Pendulispora</taxon>
    </lineage>
</organism>
<dbReference type="InterPro" id="IPR051783">
    <property type="entry name" value="NAD(P)-dependent_oxidoreduct"/>
</dbReference>
<dbReference type="RefSeq" id="WP_394841895.1">
    <property type="nucleotide sequence ID" value="NZ_CP089982.1"/>
</dbReference>
<reference evidence="2 3" key="1">
    <citation type="submission" date="2021-12" db="EMBL/GenBank/DDBJ databases">
        <title>Discovery of the Pendulisporaceae a myxobacterial family with distinct sporulation behavior and unique specialized metabolism.</title>
        <authorList>
            <person name="Garcia R."/>
            <person name="Popoff A."/>
            <person name="Bader C.D."/>
            <person name="Loehr J."/>
            <person name="Walesch S."/>
            <person name="Walt C."/>
            <person name="Boldt J."/>
            <person name="Bunk B."/>
            <person name="Haeckl F.J.F.P.J."/>
            <person name="Gunesch A.P."/>
            <person name="Birkelbach J."/>
            <person name="Nuebel U."/>
            <person name="Pietschmann T."/>
            <person name="Bach T."/>
            <person name="Mueller R."/>
        </authorList>
    </citation>
    <scope>NUCLEOTIDE SEQUENCE [LARGE SCALE GENOMIC DNA]</scope>
    <source>
        <strain evidence="2 3">MSr12523</strain>
    </source>
</reference>
<dbReference type="EMBL" id="CP089982">
    <property type="protein sequence ID" value="WXA91276.1"/>
    <property type="molecule type" value="Genomic_DNA"/>
</dbReference>
<dbReference type="PANTHER" id="PTHR48079:SF6">
    <property type="entry name" value="NAD(P)-BINDING DOMAIN-CONTAINING PROTEIN-RELATED"/>
    <property type="match status" value="1"/>
</dbReference>
<dbReference type="Proteomes" id="UP001379533">
    <property type="component" value="Chromosome"/>
</dbReference>
<name>A0ABZ2JXS6_9BACT</name>
<accession>A0ABZ2JXS6</accession>
<dbReference type="Gene3D" id="3.40.50.720">
    <property type="entry name" value="NAD(P)-binding Rossmann-like Domain"/>
    <property type="match status" value="1"/>
</dbReference>
<sequence>MEHERPSLHVVLGAGQIGSRLPRLLLARGHRVRTVRKGGRGDAAPVTANHEWLEGDMADLDFAERATRGAAVVYDCMNPPYHQWPEHLVAMGRGALHGAAKAGAKLVALDCLYMYGRPSGPMSELSPYAPCSKKGTLRVELSELRLGAHGRGDVRVAIARASDFFGENLPYSTFNERFFDRILAGTPGECMGDPEMPHSYTYANDVARALVLLGEHDEAMGQVWHIPTNPAESSRLLTRRMGRALGLDADMVGIPRMALRAMGTWNPFVRELVEMTYQWEVPFEIDDSRFRSTFRFEPTPIDEAVANIAAWVKSSPPWKTRPW</sequence>
<dbReference type="InterPro" id="IPR001509">
    <property type="entry name" value="Epimerase_deHydtase"/>
</dbReference>
<protein>
    <submittedName>
        <fullName evidence="2">NAD-dependent epimerase/dehydratase family protein</fullName>
    </submittedName>
</protein>
<evidence type="ECO:0000259" key="1">
    <source>
        <dbReference type="Pfam" id="PF01370"/>
    </source>
</evidence>
<dbReference type="Pfam" id="PF01370">
    <property type="entry name" value="Epimerase"/>
    <property type="match status" value="1"/>
</dbReference>
<proteinExistence type="predicted"/>